<gene>
    <name evidence="1" type="ORF">FM111_07895</name>
</gene>
<dbReference type="RefSeq" id="WP_087140435.1">
    <property type="nucleotide sequence ID" value="NZ_FUIE01000042.1"/>
</dbReference>
<name>A0A1R4FY72_BREDI</name>
<dbReference type="EMBL" id="FUIE01000042">
    <property type="protein sequence ID" value="SJM60868.1"/>
    <property type="molecule type" value="Genomic_DNA"/>
</dbReference>
<accession>A0A1R4FY72</accession>
<sequence>MTQTPLRRLIDLPGVDDLELKALMKPRYADPDARDEFPEIDALTQALFGLTADAAEAVERPGDWDDIHRLSGADLADAFEALGWDVTDKRRKPLRLMAHYALPLALAIRGVAGELPFHAEADHPTTDWGAGLAADAARFRKR</sequence>
<dbReference type="AlphaFoldDB" id="A0A1R4FY72"/>
<reference evidence="1 2" key="1">
    <citation type="submission" date="2017-02" db="EMBL/GenBank/DDBJ databases">
        <authorList>
            <person name="Peterson S.W."/>
        </authorList>
    </citation>
    <scope>NUCLEOTIDE SEQUENCE [LARGE SCALE GENOMIC DNA]</scope>
    <source>
        <strain evidence="1 2">3F5N</strain>
    </source>
</reference>
<protein>
    <submittedName>
        <fullName evidence="1">Uncharacterized protein</fullName>
    </submittedName>
</protein>
<dbReference type="Proteomes" id="UP000195766">
    <property type="component" value="Unassembled WGS sequence"/>
</dbReference>
<organism evidence="1 2">
    <name type="scientific">Brevundimonas diminuta 3F5N</name>
    <dbReference type="NCBI Taxonomy" id="1255603"/>
    <lineage>
        <taxon>Bacteria</taxon>
        <taxon>Pseudomonadati</taxon>
        <taxon>Pseudomonadota</taxon>
        <taxon>Alphaproteobacteria</taxon>
        <taxon>Caulobacterales</taxon>
        <taxon>Caulobacteraceae</taxon>
        <taxon>Brevundimonas</taxon>
    </lineage>
</organism>
<evidence type="ECO:0000313" key="2">
    <source>
        <dbReference type="Proteomes" id="UP000195766"/>
    </source>
</evidence>
<proteinExistence type="predicted"/>
<evidence type="ECO:0000313" key="1">
    <source>
        <dbReference type="EMBL" id="SJM60868.1"/>
    </source>
</evidence>
<dbReference type="OrthoDB" id="7203965at2"/>